<evidence type="ECO:0000313" key="2">
    <source>
        <dbReference type="Proteomes" id="UP000247417"/>
    </source>
</evidence>
<protein>
    <submittedName>
        <fullName evidence="1">Uncharacterized protein</fullName>
    </submittedName>
</protein>
<sequence>MMPGTCLGHGPPKGVPVVSGRRDNRLMQARAFIECSHPDLVLQSFLARHARALPRAQALGEVIDFNCKQPALRQGYDRNQLGRPVASCNRQALPFIGKCVFNPGCGLGAIAAKVPAFMRGITRRTGCDGTGREF</sequence>
<organism evidence="1 2">
    <name type="scientific">Komagataeibacter oboediens</name>
    <dbReference type="NCBI Taxonomy" id="65958"/>
    <lineage>
        <taxon>Bacteria</taxon>
        <taxon>Pseudomonadati</taxon>
        <taxon>Pseudomonadota</taxon>
        <taxon>Alphaproteobacteria</taxon>
        <taxon>Acetobacterales</taxon>
        <taxon>Acetobacteraceae</taxon>
        <taxon>Komagataeibacter</taxon>
    </lineage>
</organism>
<comment type="caution">
    <text evidence="1">The sequence shown here is derived from an EMBL/GenBank/DDBJ whole genome shotgun (WGS) entry which is preliminary data.</text>
</comment>
<accession>A0A318QPR5</accession>
<reference evidence="1 2" key="1">
    <citation type="submission" date="2017-07" db="EMBL/GenBank/DDBJ databases">
        <title>A draft genome sequence of Komagataeibacter oboediens LMG 18849.</title>
        <authorList>
            <person name="Skraban J."/>
            <person name="Cleenwerck I."/>
            <person name="Vandamme P."/>
            <person name="Trcek J."/>
        </authorList>
    </citation>
    <scope>NUCLEOTIDE SEQUENCE [LARGE SCALE GENOMIC DNA]</scope>
    <source>
        <strain evidence="1 2">LMG 18849</strain>
    </source>
</reference>
<evidence type="ECO:0000313" key="1">
    <source>
        <dbReference type="EMBL" id="PYD79361.1"/>
    </source>
</evidence>
<dbReference type="Proteomes" id="UP000247417">
    <property type="component" value="Unassembled WGS sequence"/>
</dbReference>
<gene>
    <name evidence="1" type="ORF">CFR80_15290</name>
</gene>
<name>A0A318QPR5_9PROT</name>
<proteinExistence type="predicted"/>
<dbReference type="AlphaFoldDB" id="A0A318QPR5"/>
<dbReference type="EMBL" id="NKTX01000074">
    <property type="protein sequence ID" value="PYD79361.1"/>
    <property type="molecule type" value="Genomic_DNA"/>
</dbReference>